<dbReference type="InterPro" id="IPR011990">
    <property type="entry name" value="TPR-like_helical_dom_sf"/>
</dbReference>
<keyword evidence="1" id="KW-0802">TPR repeat</keyword>
<evidence type="ECO:0000256" key="1">
    <source>
        <dbReference type="PROSITE-ProRule" id="PRU00339"/>
    </source>
</evidence>
<dbReference type="Proteomes" id="UP000297258">
    <property type="component" value="Unassembled WGS sequence"/>
</dbReference>
<sequence length="212" mass="23359">MNKILRIAALLALTAAADLHAATANYCGELANSYGPYDYRRRAEFQQNVNLVEMAHFTPDVEYGIKGATGTLGGDLDYTLRAIPNHHRALNTLITLAQRERGVQVTGMRYPVECWFNRALRFTPDDANVYAVYGSYLFSLGKTDEAAALFKQGAAVEPENATINYNLGLVSLKQGDFEQARAYAKKAYDAGFPLPGLKNKLAEAGQWEDKAD</sequence>
<comment type="caution">
    <text evidence="3">The sequence shown here is derived from an EMBL/GenBank/DDBJ whole genome shotgun (WGS) entry which is preliminary data.</text>
</comment>
<dbReference type="SUPFAM" id="SSF48452">
    <property type="entry name" value="TPR-like"/>
    <property type="match status" value="1"/>
</dbReference>
<protein>
    <submittedName>
        <fullName evidence="3">Tetratricopeptide repeat protein</fullName>
    </submittedName>
</protein>
<keyword evidence="4" id="KW-1185">Reference proteome</keyword>
<evidence type="ECO:0000256" key="2">
    <source>
        <dbReference type="SAM" id="SignalP"/>
    </source>
</evidence>
<dbReference type="Pfam" id="PF13432">
    <property type="entry name" value="TPR_16"/>
    <property type="match status" value="1"/>
</dbReference>
<dbReference type="RefSeq" id="WP_135190733.1">
    <property type="nucleotide sequence ID" value="NZ_SPUM01000108.1"/>
</dbReference>
<name>A0A4Y9SW16_9BURK</name>
<evidence type="ECO:0000313" key="4">
    <source>
        <dbReference type="Proteomes" id="UP000297258"/>
    </source>
</evidence>
<dbReference type="Gene3D" id="1.25.40.10">
    <property type="entry name" value="Tetratricopeptide repeat domain"/>
    <property type="match status" value="1"/>
</dbReference>
<dbReference type="EMBL" id="SPUM01000108">
    <property type="protein sequence ID" value="TFW30665.1"/>
    <property type="molecule type" value="Genomic_DNA"/>
</dbReference>
<gene>
    <name evidence="3" type="ORF">E4O92_15975</name>
</gene>
<dbReference type="PROSITE" id="PS50005">
    <property type="entry name" value="TPR"/>
    <property type="match status" value="1"/>
</dbReference>
<dbReference type="AlphaFoldDB" id="A0A4Y9SW16"/>
<feature type="chain" id="PRO_5021461637" evidence="2">
    <location>
        <begin position="22"/>
        <end position="212"/>
    </location>
</feature>
<dbReference type="OrthoDB" id="8525350at2"/>
<reference evidence="3 4" key="1">
    <citation type="submission" date="2019-03" db="EMBL/GenBank/DDBJ databases">
        <title>Draft genome of Massilia hortus sp. nov., a novel bacterial species of the Oxalobacteraceae family.</title>
        <authorList>
            <person name="Peta V."/>
            <person name="Raths R."/>
            <person name="Bucking H."/>
        </authorList>
    </citation>
    <scope>NUCLEOTIDE SEQUENCE [LARGE SCALE GENOMIC DNA]</scope>
    <source>
        <strain evidence="3 4">ONC3</strain>
    </source>
</reference>
<dbReference type="InterPro" id="IPR019734">
    <property type="entry name" value="TPR_rpt"/>
</dbReference>
<evidence type="ECO:0000313" key="3">
    <source>
        <dbReference type="EMBL" id="TFW30665.1"/>
    </source>
</evidence>
<proteinExistence type="predicted"/>
<keyword evidence="2" id="KW-0732">Signal</keyword>
<organism evidence="3 4">
    <name type="scientific">Massilia horti</name>
    <dbReference type="NCBI Taxonomy" id="2562153"/>
    <lineage>
        <taxon>Bacteria</taxon>
        <taxon>Pseudomonadati</taxon>
        <taxon>Pseudomonadota</taxon>
        <taxon>Betaproteobacteria</taxon>
        <taxon>Burkholderiales</taxon>
        <taxon>Oxalobacteraceae</taxon>
        <taxon>Telluria group</taxon>
        <taxon>Massilia</taxon>
    </lineage>
</organism>
<feature type="signal peptide" evidence="2">
    <location>
        <begin position="1"/>
        <end position="21"/>
    </location>
</feature>
<accession>A0A4Y9SW16</accession>
<feature type="repeat" description="TPR" evidence="1">
    <location>
        <begin position="127"/>
        <end position="160"/>
    </location>
</feature>